<accession>A0A3P3VJ92</accession>
<dbReference type="EMBL" id="QWEZ01000002">
    <property type="protein sequence ID" value="RRJ82821.1"/>
    <property type="molecule type" value="Genomic_DNA"/>
</dbReference>
<organism evidence="1 2">
    <name type="scientific">Aestuariirhabdus litorea</name>
    <dbReference type="NCBI Taxonomy" id="2528527"/>
    <lineage>
        <taxon>Bacteria</taxon>
        <taxon>Pseudomonadati</taxon>
        <taxon>Pseudomonadota</taxon>
        <taxon>Gammaproteobacteria</taxon>
        <taxon>Oceanospirillales</taxon>
        <taxon>Aestuariirhabdaceae</taxon>
        <taxon>Aestuariirhabdus</taxon>
    </lineage>
</organism>
<evidence type="ECO:0000313" key="1">
    <source>
        <dbReference type="EMBL" id="RRJ82821.1"/>
    </source>
</evidence>
<protein>
    <submittedName>
        <fullName evidence="1">Uncharacterized protein</fullName>
    </submittedName>
</protein>
<sequence>MVRNTEEAVIPLLNPWQVAAWTVRRCLQSTPVAKGVFQRRIMATSANRLGPASLFCLMQRI</sequence>
<reference evidence="1 2" key="1">
    <citation type="submission" date="2018-08" db="EMBL/GenBank/DDBJ databases">
        <authorList>
            <person name="Khan S.A."/>
        </authorList>
    </citation>
    <scope>NUCLEOTIDE SEQUENCE [LARGE SCALE GENOMIC DNA]</scope>
    <source>
        <strain evidence="1 2">GTF-13</strain>
    </source>
</reference>
<gene>
    <name evidence="1" type="ORF">D0544_13300</name>
</gene>
<keyword evidence="2" id="KW-1185">Reference proteome</keyword>
<proteinExistence type="predicted"/>
<name>A0A3P3VJ92_9GAMM</name>
<comment type="caution">
    <text evidence="1">The sequence shown here is derived from an EMBL/GenBank/DDBJ whole genome shotgun (WGS) entry which is preliminary data.</text>
</comment>
<dbReference type="AlphaFoldDB" id="A0A3P3VJ92"/>
<reference evidence="1 2" key="2">
    <citation type="submission" date="2018-12" db="EMBL/GenBank/DDBJ databases">
        <title>Simiduia agarivorans gen. nov., sp. nov., a marine, agarolytic bacterium isolated from shallow coastal water from Keelung, Taiwan.</title>
        <authorList>
            <person name="Shieh W.Y."/>
        </authorList>
    </citation>
    <scope>NUCLEOTIDE SEQUENCE [LARGE SCALE GENOMIC DNA]</scope>
    <source>
        <strain evidence="1 2">GTF-13</strain>
    </source>
</reference>
<dbReference type="Proteomes" id="UP000280792">
    <property type="component" value="Unassembled WGS sequence"/>
</dbReference>
<evidence type="ECO:0000313" key="2">
    <source>
        <dbReference type="Proteomes" id="UP000280792"/>
    </source>
</evidence>